<organism evidence="2 3">
    <name type="scientific">Steinernema glaseri</name>
    <dbReference type="NCBI Taxonomy" id="37863"/>
    <lineage>
        <taxon>Eukaryota</taxon>
        <taxon>Metazoa</taxon>
        <taxon>Ecdysozoa</taxon>
        <taxon>Nematoda</taxon>
        <taxon>Chromadorea</taxon>
        <taxon>Rhabditida</taxon>
        <taxon>Tylenchina</taxon>
        <taxon>Panagrolaimomorpha</taxon>
        <taxon>Strongyloidoidea</taxon>
        <taxon>Steinernematidae</taxon>
        <taxon>Steinernema</taxon>
    </lineage>
</organism>
<protein>
    <submittedName>
        <fullName evidence="3">Uncharacterized protein</fullName>
    </submittedName>
</protein>
<dbReference type="AlphaFoldDB" id="A0A1I7Z728"/>
<name>A0A1I7Z728_9BILA</name>
<accession>A0A1I7Z728</accession>
<proteinExistence type="predicted"/>
<reference evidence="3" key="1">
    <citation type="submission" date="2016-11" db="UniProtKB">
        <authorList>
            <consortium name="WormBaseParasite"/>
        </authorList>
    </citation>
    <scope>IDENTIFICATION</scope>
</reference>
<keyword evidence="2" id="KW-1185">Reference proteome</keyword>
<dbReference type="WBParaSite" id="L893_g23429.t1">
    <property type="protein sequence ID" value="L893_g23429.t1"/>
    <property type="gene ID" value="L893_g23429"/>
</dbReference>
<evidence type="ECO:0000256" key="1">
    <source>
        <dbReference type="SAM" id="MobiDB-lite"/>
    </source>
</evidence>
<evidence type="ECO:0000313" key="2">
    <source>
        <dbReference type="Proteomes" id="UP000095287"/>
    </source>
</evidence>
<feature type="compositionally biased region" description="Basic and acidic residues" evidence="1">
    <location>
        <begin position="229"/>
        <end position="238"/>
    </location>
</feature>
<feature type="region of interest" description="Disordered" evidence="1">
    <location>
        <begin position="35"/>
        <end position="76"/>
    </location>
</feature>
<feature type="region of interest" description="Disordered" evidence="1">
    <location>
        <begin position="210"/>
        <end position="238"/>
    </location>
</feature>
<feature type="compositionally biased region" description="Low complexity" evidence="1">
    <location>
        <begin position="210"/>
        <end position="225"/>
    </location>
</feature>
<feature type="compositionally biased region" description="Low complexity" evidence="1">
    <location>
        <begin position="55"/>
        <end position="68"/>
    </location>
</feature>
<dbReference type="Proteomes" id="UP000095287">
    <property type="component" value="Unplaced"/>
</dbReference>
<sequence length="238" mass="25230">MVSKAGSAHCQHLQATSPMSLAAEMASMRAKRLWPRTETARGPWEPPSSKVHSKGAAPAGSASRAPLAVQESVRGSPSAPVTTFWSAEIPSASGQSVGAQTKEAESLASLKAARTALEGSVANHLFLQVHATSSPLKSTWTSSASAKACHSSSELVELRNSTLFRFFSPEKTKGSNSVSAQFSRVKCATPDVSSERFVKWICPAEQSISVLSSSPSSHLIRPRSSVDQQLRKPSTDRA</sequence>
<evidence type="ECO:0000313" key="3">
    <source>
        <dbReference type="WBParaSite" id="L893_g23429.t1"/>
    </source>
</evidence>